<keyword evidence="1" id="KW-1133">Transmembrane helix</keyword>
<comment type="caution">
    <text evidence="2">The sequence shown here is derived from an EMBL/GenBank/DDBJ whole genome shotgun (WGS) entry which is preliminary data.</text>
</comment>
<reference evidence="2" key="1">
    <citation type="submission" date="2013-09" db="EMBL/GenBank/DDBJ databases">
        <title>Draft Genome Sequence of five Lactobacillus helveticus strains CIRM-BIA 101T, 103, 104, 951 and 953 isolated from milk product.</title>
        <authorList>
            <person name="Valence F."/>
            <person name="Chuat V."/>
            <person name="Ma L."/>
            <person name="Creno S."/>
            <person name="Falentin H."/>
            <person name="Lortal S."/>
            <person name="Bizet C."/>
            <person name="Clermont D."/>
            <person name="Loux V."/>
            <person name="Bouchier C."/>
            <person name="Cousin S."/>
        </authorList>
    </citation>
    <scope>NUCLEOTIDE SEQUENCE [LARGE SCALE GENOMIC DNA]</scope>
    <source>
        <strain evidence="2">CIRM-BIA 104</strain>
    </source>
</reference>
<feature type="transmembrane region" description="Helical" evidence="1">
    <location>
        <begin position="6"/>
        <end position="25"/>
    </location>
</feature>
<accession>U6F944</accession>
<dbReference type="HOGENOM" id="CLU_3416828_0_0_9"/>
<dbReference type="EMBL" id="CBUL010000127">
    <property type="protein sequence ID" value="CDI60708.1"/>
    <property type="molecule type" value="Genomic_DNA"/>
</dbReference>
<evidence type="ECO:0000313" key="2">
    <source>
        <dbReference type="EMBL" id="CDI60708.1"/>
    </source>
</evidence>
<keyword evidence="1" id="KW-0812">Transmembrane</keyword>
<evidence type="ECO:0000256" key="1">
    <source>
        <dbReference type="SAM" id="Phobius"/>
    </source>
</evidence>
<dbReference type="AlphaFoldDB" id="U6F944"/>
<gene>
    <name evidence="2" type="ORF">LHCIRMBIA104_00083</name>
</gene>
<name>U6F944_LACHE</name>
<evidence type="ECO:0000313" key="3">
    <source>
        <dbReference type="Proteomes" id="UP000017247"/>
    </source>
</evidence>
<keyword evidence="1" id="KW-0472">Membrane</keyword>
<sequence>MNVHLVGWEIIIVYGVTVSVNSTLVS</sequence>
<proteinExistence type="predicted"/>
<organism evidence="2 3">
    <name type="scientific">Lactobacillus helveticus CIRM-BIA 104</name>
    <dbReference type="NCBI Taxonomy" id="1226333"/>
    <lineage>
        <taxon>Bacteria</taxon>
        <taxon>Bacillati</taxon>
        <taxon>Bacillota</taxon>
        <taxon>Bacilli</taxon>
        <taxon>Lactobacillales</taxon>
        <taxon>Lactobacillaceae</taxon>
        <taxon>Lactobacillus</taxon>
    </lineage>
</organism>
<dbReference type="Proteomes" id="UP000017247">
    <property type="component" value="Unassembled WGS sequence"/>
</dbReference>
<protein>
    <submittedName>
        <fullName evidence="2">Uncharacterized protein</fullName>
    </submittedName>
</protein>